<comment type="caution">
    <text evidence="2">The sequence shown here is derived from an EMBL/GenBank/DDBJ whole genome shotgun (WGS) entry which is preliminary data.</text>
</comment>
<sequence>MQIQAYQQPHVLADNAEPTQYKAPQSNAAQTSSTTTPTTATKPAQPVHQETRMGQLLEQLKGNRQVQQYVKQMIAAIDSGNFDTQKFAQKAPAAMQQLASQFGINLPQQLNTFHQQLLHGSEPQRQVPHSPQLRFIKFDGTHSGIMHQLAGVNTNA</sequence>
<name>A0A4R1KGV6_9GAMM</name>
<accession>A0A4R1KGV6</accession>
<feature type="compositionally biased region" description="Low complexity" evidence="1">
    <location>
        <begin position="23"/>
        <end position="46"/>
    </location>
</feature>
<dbReference type="AlphaFoldDB" id="A0A4R1KGV6"/>
<protein>
    <submittedName>
        <fullName evidence="2">Uncharacterized protein</fullName>
    </submittedName>
</protein>
<dbReference type="RefSeq" id="WP_131911043.1">
    <property type="nucleotide sequence ID" value="NZ_OU594967.1"/>
</dbReference>
<organism evidence="2 3">
    <name type="scientific">Celerinatantimonas diazotrophica</name>
    <dbReference type="NCBI Taxonomy" id="412034"/>
    <lineage>
        <taxon>Bacteria</taxon>
        <taxon>Pseudomonadati</taxon>
        <taxon>Pseudomonadota</taxon>
        <taxon>Gammaproteobacteria</taxon>
        <taxon>Celerinatantimonadaceae</taxon>
        <taxon>Celerinatantimonas</taxon>
    </lineage>
</organism>
<dbReference type="Proteomes" id="UP000295565">
    <property type="component" value="Unassembled WGS sequence"/>
</dbReference>
<evidence type="ECO:0000313" key="2">
    <source>
        <dbReference type="EMBL" id="TCK63283.1"/>
    </source>
</evidence>
<proteinExistence type="predicted"/>
<evidence type="ECO:0000256" key="1">
    <source>
        <dbReference type="SAM" id="MobiDB-lite"/>
    </source>
</evidence>
<feature type="region of interest" description="Disordered" evidence="1">
    <location>
        <begin position="1"/>
        <end position="49"/>
    </location>
</feature>
<reference evidence="2 3" key="1">
    <citation type="submission" date="2019-03" db="EMBL/GenBank/DDBJ databases">
        <title>Genomic Encyclopedia of Type Strains, Phase IV (KMG-IV): sequencing the most valuable type-strain genomes for metagenomic binning, comparative biology and taxonomic classification.</title>
        <authorList>
            <person name="Goeker M."/>
        </authorList>
    </citation>
    <scope>NUCLEOTIDE SEQUENCE [LARGE SCALE GENOMIC DNA]</scope>
    <source>
        <strain evidence="2 3">DSM 18577</strain>
    </source>
</reference>
<keyword evidence="3" id="KW-1185">Reference proteome</keyword>
<evidence type="ECO:0000313" key="3">
    <source>
        <dbReference type="Proteomes" id="UP000295565"/>
    </source>
</evidence>
<dbReference type="EMBL" id="SMGD01000002">
    <property type="protein sequence ID" value="TCK63283.1"/>
    <property type="molecule type" value="Genomic_DNA"/>
</dbReference>
<gene>
    <name evidence="2" type="ORF">EV690_0168</name>
</gene>